<keyword evidence="2" id="KW-1185">Reference proteome</keyword>
<dbReference type="SUPFAM" id="SSF69118">
    <property type="entry name" value="AhpD-like"/>
    <property type="match status" value="1"/>
</dbReference>
<organism evidence="1 2">
    <name type="scientific">Oceanospirillum sediminis</name>
    <dbReference type="NCBI Taxonomy" id="2760088"/>
    <lineage>
        <taxon>Bacteria</taxon>
        <taxon>Pseudomonadati</taxon>
        <taxon>Pseudomonadota</taxon>
        <taxon>Gammaproteobacteria</taxon>
        <taxon>Oceanospirillales</taxon>
        <taxon>Oceanospirillaceae</taxon>
        <taxon>Oceanospirillum</taxon>
    </lineage>
</organism>
<protein>
    <recommendedName>
        <fullName evidence="3">Carboxymuconolactone decarboxylase-like domain-containing protein</fullName>
    </recommendedName>
</protein>
<evidence type="ECO:0000313" key="1">
    <source>
        <dbReference type="EMBL" id="MBB1486158.1"/>
    </source>
</evidence>
<proteinExistence type="predicted"/>
<evidence type="ECO:0000313" key="2">
    <source>
        <dbReference type="Proteomes" id="UP000565262"/>
    </source>
</evidence>
<sequence>MIRYLLNKTLLSMKKRYDYDVRYMQDILQTDVKTFLKFMGFQTMSAHSGNLPAAPLFAARIRTILWDDCGPCTQLIVNMALEARVSPETVRAIIDKDLSQLPEDVALVTEFTDLVLAHNPEADDLREKILALWGKEGLISIGYAISSTRVYPALKYTLGYGSACSRIQIPDQSLPSAPLAEPAPASDKT</sequence>
<dbReference type="EMBL" id="JACJFM010000005">
    <property type="protein sequence ID" value="MBB1486158.1"/>
    <property type="molecule type" value="Genomic_DNA"/>
</dbReference>
<dbReference type="AlphaFoldDB" id="A0A839IMH8"/>
<comment type="caution">
    <text evidence="1">The sequence shown here is derived from an EMBL/GenBank/DDBJ whole genome shotgun (WGS) entry which is preliminary data.</text>
</comment>
<name>A0A839IMH8_9GAMM</name>
<dbReference type="RefSeq" id="WP_182807939.1">
    <property type="nucleotide sequence ID" value="NZ_JACJFM010000005.1"/>
</dbReference>
<evidence type="ECO:0008006" key="3">
    <source>
        <dbReference type="Google" id="ProtNLM"/>
    </source>
</evidence>
<dbReference type="InterPro" id="IPR029032">
    <property type="entry name" value="AhpD-like"/>
</dbReference>
<reference evidence="1 2" key="1">
    <citation type="submission" date="2020-08" db="EMBL/GenBank/DDBJ databases">
        <title>Oceanospirillum sp. nov. isolated from marine sediment.</title>
        <authorList>
            <person name="Ji X."/>
        </authorList>
    </citation>
    <scope>NUCLEOTIDE SEQUENCE [LARGE SCALE GENOMIC DNA]</scope>
    <source>
        <strain evidence="1 2">D5</strain>
    </source>
</reference>
<dbReference type="Proteomes" id="UP000565262">
    <property type="component" value="Unassembled WGS sequence"/>
</dbReference>
<accession>A0A839IMH8</accession>
<gene>
    <name evidence="1" type="ORF">H4O21_06015</name>
</gene>